<keyword evidence="1" id="KW-0812">Transmembrane</keyword>
<feature type="transmembrane region" description="Helical" evidence="1">
    <location>
        <begin position="52"/>
        <end position="73"/>
    </location>
</feature>
<gene>
    <name evidence="2" type="ORF">GCM10025778_01390</name>
</gene>
<keyword evidence="3" id="KW-1185">Reference proteome</keyword>
<feature type="transmembrane region" description="Helical" evidence="1">
    <location>
        <begin position="80"/>
        <end position="97"/>
    </location>
</feature>
<evidence type="ECO:0000313" key="3">
    <source>
        <dbReference type="Proteomes" id="UP001501257"/>
    </source>
</evidence>
<organism evidence="2 3">
    <name type="scientific">Paeniglutamicibacter antarcticus</name>
    <dbReference type="NCBI Taxonomy" id="494023"/>
    <lineage>
        <taxon>Bacteria</taxon>
        <taxon>Bacillati</taxon>
        <taxon>Actinomycetota</taxon>
        <taxon>Actinomycetes</taxon>
        <taxon>Micrococcales</taxon>
        <taxon>Micrococcaceae</taxon>
        <taxon>Paeniglutamicibacter</taxon>
    </lineage>
</organism>
<name>A0ABP9TKJ2_9MICC</name>
<comment type="caution">
    <text evidence="2">The sequence shown here is derived from an EMBL/GenBank/DDBJ whole genome shotgun (WGS) entry which is preliminary data.</text>
</comment>
<keyword evidence="1" id="KW-0472">Membrane</keyword>
<feature type="transmembrane region" description="Helical" evidence="1">
    <location>
        <begin position="112"/>
        <end position="132"/>
    </location>
</feature>
<dbReference type="EMBL" id="BAABLK010000004">
    <property type="protein sequence ID" value="GAA5225609.1"/>
    <property type="molecule type" value="Genomic_DNA"/>
</dbReference>
<accession>A0ABP9TKJ2</accession>
<proteinExistence type="predicted"/>
<reference evidence="3" key="1">
    <citation type="journal article" date="2019" name="Int. J. Syst. Evol. Microbiol.">
        <title>The Global Catalogue of Microorganisms (GCM) 10K type strain sequencing project: providing services to taxonomists for standard genome sequencing and annotation.</title>
        <authorList>
            <consortium name="The Broad Institute Genomics Platform"/>
            <consortium name="The Broad Institute Genome Sequencing Center for Infectious Disease"/>
            <person name="Wu L."/>
            <person name="Ma J."/>
        </authorList>
    </citation>
    <scope>NUCLEOTIDE SEQUENCE [LARGE SCALE GENOMIC DNA]</scope>
    <source>
        <strain evidence="3">JCM 18952</strain>
    </source>
</reference>
<sequence>MLRVVTGKQGANDLQRSMFRAGHAHAGVLVILGLVVLLLLDSASVPARGTSPATGVLISAILIPAGFFISVIGHDPARPNRFVILLWIGFGVSFLGFDCQRHWTDHRERTPAWLPALAQLGGIVFSAVVNGVKSWWSTASAGARLGSVLPQPRPRRSGNL</sequence>
<evidence type="ECO:0000256" key="1">
    <source>
        <dbReference type="SAM" id="Phobius"/>
    </source>
</evidence>
<keyword evidence="1" id="KW-1133">Transmembrane helix</keyword>
<protein>
    <submittedName>
        <fullName evidence="2">Uncharacterized protein</fullName>
    </submittedName>
</protein>
<dbReference type="Proteomes" id="UP001501257">
    <property type="component" value="Unassembled WGS sequence"/>
</dbReference>
<evidence type="ECO:0000313" key="2">
    <source>
        <dbReference type="EMBL" id="GAA5225609.1"/>
    </source>
</evidence>
<feature type="transmembrane region" description="Helical" evidence="1">
    <location>
        <begin position="21"/>
        <end position="40"/>
    </location>
</feature>